<feature type="compositionally biased region" description="Basic and acidic residues" evidence="2">
    <location>
        <begin position="1358"/>
        <end position="1370"/>
    </location>
</feature>
<dbReference type="VEuPathDB" id="PiroplasmaDB:BOVATA_047360"/>
<evidence type="ECO:0000313" key="4">
    <source>
        <dbReference type="EMBL" id="GBE63243.1"/>
    </source>
</evidence>
<keyword evidence="3" id="KW-0812">Transmembrane</keyword>
<feature type="region of interest" description="Disordered" evidence="2">
    <location>
        <begin position="893"/>
        <end position="957"/>
    </location>
</feature>
<dbReference type="SUPFAM" id="SSF58113">
    <property type="entry name" value="Apolipoprotein A-I"/>
    <property type="match status" value="1"/>
</dbReference>
<dbReference type="GeneID" id="39877013"/>
<dbReference type="PANTHER" id="PTHR45615">
    <property type="entry name" value="MYOSIN HEAVY CHAIN, NON-MUSCLE"/>
    <property type="match status" value="1"/>
</dbReference>
<evidence type="ECO:0000256" key="3">
    <source>
        <dbReference type="SAM" id="Phobius"/>
    </source>
</evidence>
<dbReference type="PANTHER" id="PTHR45615:SF80">
    <property type="entry name" value="GRIP DOMAIN-CONTAINING PROTEIN"/>
    <property type="match status" value="1"/>
</dbReference>
<keyword evidence="3" id="KW-1133">Transmembrane helix</keyword>
<name>A0A2H6KJR3_9APIC</name>
<gene>
    <name evidence="4" type="ORF">BOVATA_047360</name>
</gene>
<keyword evidence="5" id="KW-1185">Reference proteome</keyword>
<dbReference type="EMBL" id="BDSA01000025">
    <property type="protein sequence ID" value="GBE63243.1"/>
    <property type="molecule type" value="Genomic_DNA"/>
</dbReference>
<feature type="transmembrane region" description="Helical" evidence="3">
    <location>
        <begin position="1716"/>
        <end position="1741"/>
    </location>
</feature>
<feature type="coiled-coil region" evidence="1">
    <location>
        <begin position="55"/>
        <end position="126"/>
    </location>
</feature>
<evidence type="ECO:0008006" key="6">
    <source>
        <dbReference type="Google" id="ProtNLM"/>
    </source>
</evidence>
<feature type="region of interest" description="Disordered" evidence="2">
    <location>
        <begin position="1358"/>
        <end position="1381"/>
    </location>
</feature>
<feature type="compositionally biased region" description="Pro residues" evidence="2">
    <location>
        <begin position="937"/>
        <end position="950"/>
    </location>
</feature>
<keyword evidence="1" id="KW-0175">Coiled coil</keyword>
<accession>A0A2H6KJR3</accession>
<organism evidence="4 5">
    <name type="scientific">Babesia ovata</name>
    <dbReference type="NCBI Taxonomy" id="189622"/>
    <lineage>
        <taxon>Eukaryota</taxon>
        <taxon>Sar</taxon>
        <taxon>Alveolata</taxon>
        <taxon>Apicomplexa</taxon>
        <taxon>Aconoidasida</taxon>
        <taxon>Piroplasmida</taxon>
        <taxon>Babesiidae</taxon>
        <taxon>Babesia</taxon>
    </lineage>
</organism>
<dbReference type="RefSeq" id="XP_028869486.1">
    <property type="nucleotide sequence ID" value="XM_029013653.1"/>
</dbReference>
<reference evidence="4 5" key="1">
    <citation type="journal article" date="2017" name="BMC Genomics">
        <title>Whole-genome assembly of Babesia ovata and comparative genomics between closely related pathogens.</title>
        <authorList>
            <person name="Yamagishi J."/>
            <person name="Asada M."/>
            <person name="Hakimi H."/>
            <person name="Tanaka T.Q."/>
            <person name="Sugimoto C."/>
            <person name="Kawazu S."/>
        </authorList>
    </citation>
    <scope>NUCLEOTIDE SEQUENCE [LARGE SCALE GENOMIC DNA]</scope>
    <source>
        <strain evidence="4 5">Miyake</strain>
    </source>
</reference>
<protein>
    <recommendedName>
        <fullName evidence="6">C3H1-type domain-containing protein</fullName>
    </recommendedName>
</protein>
<evidence type="ECO:0000256" key="1">
    <source>
        <dbReference type="SAM" id="Coils"/>
    </source>
</evidence>
<feature type="compositionally biased region" description="Pro residues" evidence="2">
    <location>
        <begin position="893"/>
        <end position="903"/>
    </location>
</feature>
<keyword evidence="3" id="KW-0472">Membrane</keyword>
<comment type="caution">
    <text evidence="4">The sequence shown here is derived from an EMBL/GenBank/DDBJ whole genome shotgun (WGS) entry which is preliminary data.</text>
</comment>
<dbReference type="Proteomes" id="UP000236319">
    <property type="component" value="Unassembled WGS sequence"/>
</dbReference>
<evidence type="ECO:0000256" key="2">
    <source>
        <dbReference type="SAM" id="MobiDB-lite"/>
    </source>
</evidence>
<sequence>MQKKCKNYDSLQSQIAQKLAENKNSQDSVSVDVTRLQQENEKLKTKISSQIPELTKQITTVIEAVQKKIDDLQAKKKKVDSLQSKVNGLKKQIEEGENVDHLKRQLKDAEERLNEAKNAFPEKDSKSLDSHQMSMKSLNSLQGLCQHCKDVKNNENPKKLLESLTEGLENFLGYEKGNYTGSGIVYSDLDRLCDGVMSFLHGVLSGVRDDESVTTYNKYIKLKNNDDDLHTVLQILQSSIGQGRSVFGAQVEKVSGWLKKYWTQVNDKTGDVKTKLGEFGKYVQRNQGDTLEEQLTKWNAIVSGISHKLETIDTKVNLLDSTLKSQITHKVEPIKASVRTYVDAASNDALAWQVKVVDGLLVNQREYLEREIEQHYLVVKKTFEEALWNIRVGVNSLEDKRKEQISHLNKAVGDAQQYVNKDLGVSVGSTRNQIYEKFDEIKKQVNNVYVRLVHKKGELDKLVDQAKTEFATLKRTNVSDCAGKFTKSNFENRVLDVWIDGILGTEPVKGLLDGYFEANKEKNGALHGQYTSWQKGENNRIVMEHLRNRIKEKLTEEINKSKEAAKDTTRDKIQDNIEDVNGVCDAFSKELGKQITSKVHTKSSDLYRAIQLTVYQLVGVGRQTGNELQRFSIEFNLNDNVNRAISSVDKIGGQFKDKGGSNNSHGEKIGAALAIVELRIQELHKLLEDNASDQQGLIQAKLKTIATTLDDLHDTKKNETGGKINKERDDADDLMSKLKKELQDKLDNISYFIDIADSALETAIRLVKDALDRAYEQIKQATTTLRTKITHAVKEAFRLLKTQIQKLVSDQQIADLSALQELVRKQLDDVKRIIDDDLANGVKGLLVWMHDHRSDLDAVATQRNFNELCAKFKDYFIPIQNYIKYQLIPKPPTPSLPPVPPPISGGGYRARPATATKSQKAQDAPQPGGRVGYIGPVQPPSPPTNQPSPSPSSKNPIEKFFDELDLHTRQLFSALHNGCSNYSTVYKCDAFTNFLDSMRPTKFAEHDSPLLDVLKSGLQSFLGEIGKAYVNLYEGHPPMDFAWEADGKNCAKTFFTLLNIVYEDMATLKKRCEDATKYGWKNKKICKTQKGTGNSLGAFFERCGYRIPSEDNGKQDAELQCKESMKGSDLLVKLAESLTDTYNNAHLNTCVKEKHHEGQKAKTLYDLFDLLDCLLSHFNEYNEVCHYSTLSATKSPCSIFEILVWMSGLPHHPVFTDMRDVAVTDLFEDPKKKMKEVIDGVEMEVTDMSTVPIKAHPNSITFNHTQAAVTHMCSQAYDLLVCILGTGDAETIYGVDFCTNSLKLKYPNRGADCLQMFLEILRRLLPTLRYLETMCSYPASIGGWSQCRYGKDVKPAKWPCDEHPKPEPRGQPKGQATCQANTEPNCQPKSPLQSYLNDCLPGHLPHRLESVGCKAECKTCPTSQRGSPCVTPLGFKTFSGSMRRGRDICDILAKLLDDDHIRSILCLVTKPPASLPEHFQFTLALVKGWHNDANYVKDVIQTNIENSAKEVSIHLYNETSKLTDALRNAYRNKHSTYGEKNHLPAYADVSSLAMPSACIDRNQEVYCAPYLSSLYRDYYICLPFKNSNTYLSWAIYLPWTFWDLLNNLYNAFCEITCADWGCRGCLRGDKCKSGKHGVVEDEKDVTCQCHSIVACKGVAPTLYQYGFSFGEASTLNDGKTPKKCKDFCSQLKKVLKSEYFQKLFKECDNFLCAIRWPFMNTLLALWSLSLLYLLHIAVVRLDVLRIRSHLRSPASHRIAAQSLLAAARVKALANVKYFSP</sequence>
<proteinExistence type="predicted"/>
<evidence type="ECO:0000313" key="5">
    <source>
        <dbReference type="Proteomes" id="UP000236319"/>
    </source>
</evidence>